<reference evidence="1 2" key="1">
    <citation type="submission" date="2014-12" db="EMBL/GenBank/DDBJ databases">
        <title>Draft genome sequence of Paenibacillus kamchatkensis strain B-2647.</title>
        <authorList>
            <person name="Karlyshev A.V."/>
            <person name="Kudryashova E.B."/>
        </authorList>
    </citation>
    <scope>NUCLEOTIDE SEQUENCE [LARGE SCALE GENOMIC DNA]</scope>
    <source>
        <strain evidence="1 2">VKM B-2647</strain>
    </source>
</reference>
<accession>A0ABR5AF01</accession>
<dbReference type="Proteomes" id="UP000031967">
    <property type="component" value="Unassembled WGS sequence"/>
</dbReference>
<name>A0ABR5AF01_9BACL</name>
<organism evidence="1 2">
    <name type="scientific">Gordoniibacillus kamchatkensis</name>
    <dbReference type="NCBI Taxonomy" id="1590651"/>
    <lineage>
        <taxon>Bacteria</taxon>
        <taxon>Bacillati</taxon>
        <taxon>Bacillota</taxon>
        <taxon>Bacilli</taxon>
        <taxon>Bacillales</taxon>
        <taxon>Paenibacillaceae</taxon>
        <taxon>Gordoniibacillus</taxon>
    </lineage>
</organism>
<proteinExistence type="predicted"/>
<dbReference type="RefSeq" id="WP_041049177.1">
    <property type="nucleotide sequence ID" value="NZ_JXAK01000035.1"/>
</dbReference>
<evidence type="ECO:0000313" key="1">
    <source>
        <dbReference type="EMBL" id="KIL39572.1"/>
    </source>
</evidence>
<keyword evidence="2" id="KW-1185">Reference proteome</keyword>
<evidence type="ECO:0000313" key="2">
    <source>
        <dbReference type="Proteomes" id="UP000031967"/>
    </source>
</evidence>
<sequence length="246" mass="28344">MSEWNLNEIGYSNQNDMEWYSMNVIGGKFIPVVDEQFKIVAYEAGIELMELEKEEADFSLDGIDLSKLFANPDYFIQKLALENYRGSVPLILKADCADPLPDSFPRPEGVQIVLLLKEWMDIKYLDRVFELYAGEGISYALAENAQGVMSWPFHFNAHPEFIKISPDRRFPRNQMLIDYAGDKWALNNLFECFYKPIKDMGIRIIACDILSEEDFELMKPVADVFMGTWITEQVASRKIEVHNGAE</sequence>
<protein>
    <submittedName>
        <fullName evidence="1">Uncharacterized protein</fullName>
    </submittedName>
</protein>
<gene>
    <name evidence="1" type="ORF">SD70_19410</name>
</gene>
<comment type="caution">
    <text evidence="1">The sequence shown here is derived from an EMBL/GenBank/DDBJ whole genome shotgun (WGS) entry which is preliminary data.</text>
</comment>
<dbReference type="EMBL" id="JXAK01000035">
    <property type="protein sequence ID" value="KIL39572.1"/>
    <property type="molecule type" value="Genomic_DNA"/>
</dbReference>